<feature type="region of interest" description="Disordered" evidence="1">
    <location>
        <begin position="34"/>
        <end position="68"/>
    </location>
</feature>
<proteinExistence type="predicted"/>
<dbReference type="AlphaFoldDB" id="A0A8S1MQI5"/>
<sequence length="171" mass="20248">MNYKNAYDYLLNFQSQTSRNTSRIMSNEDCQFLSGQKASQKNSDQKQSEQKQSEQKYRIENQKSNNRNLFESKSEVKINLGENPFDLATSLNYQNLQQSKQNYCNQQALQLLQESNRMDDQYEIKIRTNGPVKDDILSFLLLLGQVEIRKIENNQDKDFNYRQSKSFHHQN</sequence>
<evidence type="ECO:0000256" key="1">
    <source>
        <dbReference type="SAM" id="MobiDB-lite"/>
    </source>
</evidence>
<organism evidence="2 3">
    <name type="scientific">Paramecium sonneborni</name>
    <dbReference type="NCBI Taxonomy" id="65129"/>
    <lineage>
        <taxon>Eukaryota</taxon>
        <taxon>Sar</taxon>
        <taxon>Alveolata</taxon>
        <taxon>Ciliophora</taxon>
        <taxon>Intramacronucleata</taxon>
        <taxon>Oligohymenophorea</taxon>
        <taxon>Peniculida</taxon>
        <taxon>Parameciidae</taxon>
        <taxon>Paramecium</taxon>
    </lineage>
</organism>
<dbReference type="OrthoDB" id="291409at2759"/>
<feature type="compositionally biased region" description="Basic and acidic residues" evidence="1">
    <location>
        <begin position="43"/>
        <end position="61"/>
    </location>
</feature>
<gene>
    <name evidence="2" type="ORF">PSON_ATCC_30995.1.T0420245</name>
</gene>
<comment type="caution">
    <text evidence="2">The sequence shown here is derived from an EMBL/GenBank/DDBJ whole genome shotgun (WGS) entry which is preliminary data.</text>
</comment>
<protein>
    <submittedName>
        <fullName evidence="2">Uncharacterized protein</fullName>
    </submittedName>
</protein>
<accession>A0A8S1MQI5</accession>
<keyword evidence="3" id="KW-1185">Reference proteome</keyword>
<name>A0A8S1MQI5_9CILI</name>
<dbReference type="Proteomes" id="UP000692954">
    <property type="component" value="Unassembled WGS sequence"/>
</dbReference>
<dbReference type="EMBL" id="CAJJDN010000042">
    <property type="protein sequence ID" value="CAD8081839.1"/>
    <property type="molecule type" value="Genomic_DNA"/>
</dbReference>
<reference evidence="2" key="1">
    <citation type="submission" date="2021-01" db="EMBL/GenBank/DDBJ databases">
        <authorList>
            <consortium name="Genoscope - CEA"/>
            <person name="William W."/>
        </authorList>
    </citation>
    <scope>NUCLEOTIDE SEQUENCE</scope>
</reference>
<evidence type="ECO:0000313" key="3">
    <source>
        <dbReference type="Proteomes" id="UP000692954"/>
    </source>
</evidence>
<evidence type="ECO:0000313" key="2">
    <source>
        <dbReference type="EMBL" id="CAD8081839.1"/>
    </source>
</evidence>